<dbReference type="STRING" id="483216.BACEGG_00181"/>
<evidence type="ECO:0000256" key="4">
    <source>
        <dbReference type="ARBA" id="ARBA00022909"/>
    </source>
</evidence>
<evidence type="ECO:0000313" key="9">
    <source>
        <dbReference type="Proteomes" id="UP000254424"/>
    </source>
</evidence>
<feature type="domain" description="Dihydroneopterin aldolase/epimerase" evidence="7">
    <location>
        <begin position="13"/>
        <end position="125"/>
    </location>
</feature>
<dbReference type="GO" id="GO:0046654">
    <property type="term" value="P:tetrahydrofolate biosynthetic process"/>
    <property type="evidence" value="ECO:0007669"/>
    <property type="project" value="UniProtKB-UniRule"/>
</dbReference>
<evidence type="ECO:0000256" key="6">
    <source>
        <dbReference type="RuleBase" id="RU362079"/>
    </source>
</evidence>
<comment type="similarity">
    <text evidence="3 6">Belongs to the DHNA family.</text>
</comment>
<dbReference type="SUPFAM" id="SSF55620">
    <property type="entry name" value="Tetrahydrobiopterin biosynthesis enzymes-like"/>
    <property type="match status" value="1"/>
</dbReference>
<keyword evidence="5 6" id="KW-0456">Lyase</keyword>
<reference evidence="8 9" key="1">
    <citation type="submission" date="2018-06" db="EMBL/GenBank/DDBJ databases">
        <authorList>
            <consortium name="Pathogen Informatics"/>
            <person name="Doyle S."/>
        </authorList>
    </citation>
    <scope>NUCLEOTIDE SEQUENCE [LARGE SCALE GENOMIC DNA]</scope>
    <source>
        <strain evidence="8 9">NCTC11155</strain>
    </source>
</reference>
<dbReference type="InterPro" id="IPR006156">
    <property type="entry name" value="Dihydroneopterin_aldolase"/>
</dbReference>
<gene>
    <name evidence="8" type="primary">folB</name>
    <name evidence="8" type="ORF">NCTC11155_02040</name>
</gene>
<organism evidence="8 9">
    <name type="scientific">Bacteroides eggerthii</name>
    <dbReference type="NCBI Taxonomy" id="28111"/>
    <lineage>
        <taxon>Bacteria</taxon>
        <taxon>Pseudomonadati</taxon>
        <taxon>Bacteroidota</taxon>
        <taxon>Bacteroidia</taxon>
        <taxon>Bacteroidales</taxon>
        <taxon>Bacteroidaceae</taxon>
        <taxon>Bacteroides</taxon>
    </lineage>
</organism>
<comment type="catalytic activity">
    <reaction evidence="1 6">
        <text>7,8-dihydroneopterin = 6-hydroxymethyl-7,8-dihydropterin + glycolaldehyde</text>
        <dbReference type="Rhea" id="RHEA:10540"/>
        <dbReference type="ChEBI" id="CHEBI:17001"/>
        <dbReference type="ChEBI" id="CHEBI:17071"/>
        <dbReference type="ChEBI" id="CHEBI:44841"/>
        <dbReference type="EC" id="4.1.2.25"/>
    </reaction>
</comment>
<dbReference type="GO" id="GO:0005737">
    <property type="term" value="C:cytoplasm"/>
    <property type="evidence" value="ECO:0007669"/>
    <property type="project" value="TreeGrafter"/>
</dbReference>
<dbReference type="InterPro" id="IPR043133">
    <property type="entry name" value="GTP-CH-I_C/QueF"/>
</dbReference>
<dbReference type="GO" id="GO:0046656">
    <property type="term" value="P:folic acid biosynthetic process"/>
    <property type="evidence" value="ECO:0007669"/>
    <property type="project" value="UniProtKB-UniRule"/>
</dbReference>
<accession>A0A380ZCQ2</accession>
<dbReference type="Proteomes" id="UP000254424">
    <property type="component" value="Unassembled WGS sequence"/>
</dbReference>
<dbReference type="EC" id="4.1.2.25" evidence="6"/>
<evidence type="ECO:0000256" key="2">
    <source>
        <dbReference type="ARBA" id="ARBA00005013"/>
    </source>
</evidence>
<dbReference type="PANTHER" id="PTHR42844:SF1">
    <property type="entry name" value="DIHYDRONEOPTERIN ALDOLASE 1-RELATED"/>
    <property type="match status" value="1"/>
</dbReference>
<evidence type="ECO:0000313" key="8">
    <source>
        <dbReference type="EMBL" id="SUV42666.1"/>
    </source>
</evidence>
<name>A0A380ZCQ2_9BACE</name>
<sequence>MKDYYLFIMSSYIFLDRIRFFAHHGVGRQETLVGNEFVVSLRLKVDIEHAMQSDDVTDTVSYAEVYETVKKEMEIPSKLLEHVGGRIVKRLFGDFPPIEDIELKLSKRNPPMGADIEAAGIEIHTSRQQQ</sequence>
<evidence type="ECO:0000259" key="7">
    <source>
        <dbReference type="SMART" id="SM00905"/>
    </source>
</evidence>
<dbReference type="SMART" id="SM00905">
    <property type="entry name" value="FolB"/>
    <property type="match status" value="1"/>
</dbReference>
<evidence type="ECO:0000256" key="3">
    <source>
        <dbReference type="ARBA" id="ARBA00005708"/>
    </source>
</evidence>
<keyword evidence="4 6" id="KW-0289">Folate biosynthesis</keyword>
<protein>
    <recommendedName>
        <fullName evidence="6">7,8-dihydroneopterin aldolase</fullName>
        <ecNumber evidence="6">4.1.2.25</ecNumber>
    </recommendedName>
</protein>
<dbReference type="Pfam" id="PF02152">
    <property type="entry name" value="FolB"/>
    <property type="match status" value="1"/>
</dbReference>
<proteinExistence type="inferred from homology"/>
<dbReference type="GO" id="GO:0004150">
    <property type="term" value="F:dihydroneopterin aldolase activity"/>
    <property type="evidence" value="ECO:0007669"/>
    <property type="project" value="UniProtKB-UniRule"/>
</dbReference>
<dbReference type="OrthoDB" id="9803748at2"/>
<comment type="pathway">
    <text evidence="2 6">Cofactor biosynthesis; tetrahydrofolate biosynthesis; 2-amino-4-hydroxy-6-hydroxymethyl-7,8-dihydropteridine diphosphate from 7,8-dihydroneopterin triphosphate: step 3/4.</text>
</comment>
<comment type="function">
    <text evidence="6">Catalyzes the conversion of 7,8-dihydroneopterin to 6-hydroxymethyl-7,8-dihydropterin.</text>
</comment>
<dbReference type="Gene3D" id="3.30.1130.10">
    <property type="match status" value="1"/>
</dbReference>
<dbReference type="PANTHER" id="PTHR42844">
    <property type="entry name" value="DIHYDRONEOPTERIN ALDOLASE 1-RELATED"/>
    <property type="match status" value="1"/>
</dbReference>
<evidence type="ECO:0000256" key="5">
    <source>
        <dbReference type="ARBA" id="ARBA00023239"/>
    </source>
</evidence>
<dbReference type="NCBIfam" id="TIGR00525">
    <property type="entry name" value="folB"/>
    <property type="match status" value="1"/>
</dbReference>
<dbReference type="UniPathway" id="UPA00077">
    <property type="reaction ID" value="UER00154"/>
</dbReference>
<dbReference type="NCBIfam" id="TIGR00526">
    <property type="entry name" value="folB_dom"/>
    <property type="match status" value="1"/>
</dbReference>
<evidence type="ECO:0000256" key="1">
    <source>
        <dbReference type="ARBA" id="ARBA00001353"/>
    </source>
</evidence>
<dbReference type="AlphaFoldDB" id="A0A380ZCQ2"/>
<dbReference type="InterPro" id="IPR006157">
    <property type="entry name" value="FolB_dom"/>
</dbReference>
<dbReference type="EMBL" id="UFSX01000002">
    <property type="protein sequence ID" value="SUV42666.1"/>
    <property type="molecule type" value="Genomic_DNA"/>
</dbReference>